<dbReference type="InterPro" id="IPR026898">
    <property type="entry name" value="PrsW"/>
</dbReference>
<keyword evidence="1" id="KW-0812">Transmembrane</keyword>
<dbReference type="PANTHER" id="PTHR36844">
    <property type="entry name" value="PROTEASE PRSW"/>
    <property type="match status" value="1"/>
</dbReference>
<dbReference type="Proteomes" id="UP000266677">
    <property type="component" value="Unassembled WGS sequence"/>
</dbReference>
<dbReference type="Pfam" id="PF13367">
    <property type="entry name" value="PrsW-protease"/>
    <property type="match status" value="1"/>
</dbReference>
<feature type="transmembrane region" description="Helical" evidence="1">
    <location>
        <begin position="190"/>
        <end position="211"/>
    </location>
</feature>
<feature type="transmembrane region" description="Helical" evidence="1">
    <location>
        <begin position="223"/>
        <end position="240"/>
    </location>
</feature>
<comment type="caution">
    <text evidence="2">The sequence shown here is derived from an EMBL/GenBank/DDBJ whole genome shotgun (WGS) entry which is preliminary data.</text>
</comment>
<feature type="transmembrane region" description="Helical" evidence="1">
    <location>
        <begin position="40"/>
        <end position="61"/>
    </location>
</feature>
<evidence type="ECO:0000256" key="1">
    <source>
        <dbReference type="SAM" id="Phobius"/>
    </source>
</evidence>
<dbReference type="RefSeq" id="WP_120039952.1">
    <property type="nucleotide sequence ID" value="NZ_QZFU01000016.1"/>
</dbReference>
<keyword evidence="2" id="KW-0645">Protease</keyword>
<keyword evidence="2" id="KW-0378">Hydrolase</keyword>
<dbReference type="EMBL" id="QZFU01000016">
    <property type="protein sequence ID" value="RJO76939.1"/>
    <property type="molecule type" value="Genomic_DNA"/>
</dbReference>
<proteinExistence type="predicted"/>
<dbReference type="GO" id="GO:0008233">
    <property type="term" value="F:peptidase activity"/>
    <property type="evidence" value="ECO:0007669"/>
    <property type="project" value="UniProtKB-KW"/>
</dbReference>
<keyword evidence="3" id="KW-1185">Reference proteome</keyword>
<sequence length="353" mass="38278">MRWWQAGSALFWVYVLSLLIGWAALILQLLGVLAATGVQVAVGTPFAVVTLLVFGWLIVLLDRLRARTVIRGGMIMGLLWGALAGPGLALFANDRMMRIIQGLAGESFADSWQAPISATIVEEGVKGLGVFTVAWLGRGVFVRPMQGLLLGACTGLGFQVVEDVIYSANAGVASAEGGAAPAILVGVVRFVAGLASHWMFTAFAGIGIVLAVARRDWAMPRRIGVLAAWYLLGCALHFGWDAPGPDGLENLLIVVKLLGYIVVFAAVYVWVLHTERVWLRALTPFAAARGLAPAPELATLVTRRSRRRARKLIPVPKWQQTRRQRWLLDELQRLGTLPLDRLIPTGPILEAPR</sequence>
<reference evidence="2 3" key="1">
    <citation type="submission" date="2018-09" db="EMBL/GenBank/DDBJ databases">
        <title>YIM PH21274 draft genome.</title>
        <authorList>
            <person name="Miao C."/>
        </authorList>
    </citation>
    <scope>NUCLEOTIDE SEQUENCE [LARGE SCALE GENOMIC DNA]</scope>
    <source>
        <strain evidence="2 3">YIM PH 21724</strain>
    </source>
</reference>
<gene>
    <name evidence="2" type="ORF">D5S18_12075</name>
</gene>
<dbReference type="OrthoDB" id="4524442at2"/>
<protein>
    <submittedName>
        <fullName evidence="2">Protease PrsW</fullName>
    </submittedName>
</protein>
<name>A0A3A4K743_9NOCA</name>
<feature type="transmembrane region" description="Helical" evidence="1">
    <location>
        <begin position="12"/>
        <end position="34"/>
    </location>
</feature>
<keyword evidence="1" id="KW-0472">Membrane</keyword>
<keyword evidence="1" id="KW-1133">Transmembrane helix</keyword>
<feature type="transmembrane region" description="Helical" evidence="1">
    <location>
        <begin position="252"/>
        <end position="272"/>
    </location>
</feature>
<organism evidence="2 3">
    <name type="scientific">Nocardia panacis</name>
    <dbReference type="NCBI Taxonomy" id="2340916"/>
    <lineage>
        <taxon>Bacteria</taxon>
        <taxon>Bacillati</taxon>
        <taxon>Actinomycetota</taxon>
        <taxon>Actinomycetes</taxon>
        <taxon>Mycobacteriales</taxon>
        <taxon>Nocardiaceae</taxon>
        <taxon>Nocardia</taxon>
    </lineage>
</organism>
<dbReference type="PANTHER" id="PTHR36844:SF1">
    <property type="entry name" value="PROTEASE PRSW"/>
    <property type="match status" value="1"/>
</dbReference>
<feature type="transmembrane region" description="Helical" evidence="1">
    <location>
        <begin position="73"/>
        <end position="92"/>
    </location>
</feature>
<accession>A0A3A4K743</accession>
<dbReference type="AlphaFoldDB" id="A0A3A4K743"/>
<evidence type="ECO:0000313" key="3">
    <source>
        <dbReference type="Proteomes" id="UP000266677"/>
    </source>
</evidence>
<dbReference type="GO" id="GO:0006508">
    <property type="term" value="P:proteolysis"/>
    <property type="evidence" value="ECO:0007669"/>
    <property type="project" value="UniProtKB-KW"/>
</dbReference>
<evidence type="ECO:0000313" key="2">
    <source>
        <dbReference type="EMBL" id="RJO76939.1"/>
    </source>
</evidence>